<protein>
    <recommendedName>
        <fullName evidence="8">Probable membrane transporter protein</fullName>
    </recommendedName>
</protein>
<name>A0ABP8Q193_9GAMM</name>
<accession>A0ABP8Q193</accession>
<dbReference type="InterPro" id="IPR002781">
    <property type="entry name" value="TM_pro_TauE-like"/>
</dbReference>
<reference evidence="10" key="1">
    <citation type="journal article" date="2019" name="Int. J. Syst. Evol. Microbiol.">
        <title>The Global Catalogue of Microorganisms (GCM) 10K type strain sequencing project: providing services to taxonomists for standard genome sequencing and annotation.</title>
        <authorList>
            <consortium name="The Broad Institute Genomics Platform"/>
            <consortium name="The Broad Institute Genome Sequencing Center for Infectious Disease"/>
            <person name="Wu L."/>
            <person name="Ma J."/>
        </authorList>
    </citation>
    <scope>NUCLEOTIDE SEQUENCE [LARGE SCALE GENOMIC DNA]</scope>
    <source>
        <strain evidence="10">JCM 32226</strain>
    </source>
</reference>
<evidence type="ECO:0000256" key="1">
    <source>
        <dbReference type="ARBA" id="ARBA00004651"/>
    </source>
</evidence>
<evidence type="ECO:0000256" key="6">
    <source>
        <dbReference type="ARBA" id="ARBA00022989"/>
    </source>
</evidence>
<comment type="caution">
    <text evidence="9">The sequence shown here is derived from an EMBL/GenBank/DDBJ whole genome shotgun (WGS) entry which is preliminary data.</text>
</comment>
<keyword evidence="4 8" id="KW-1003">Cell membrane</keyword>
<feature type="transmembrane region" description="Helical" evidence="8">
    <location>
        <begin position="121"/>
        <end position="139"/>
    </location>
</feature>
<evidence type="ECO:0000256" key="3">
    <source>
        <dbReference type="ARBA" id="ARBA00022448"/>
    </source>
</evidence>
<evidence type="ECO:0000256" key="7">
    <source>
        <dbReference type="ARBA" id="ARBA00023136"/>
    </source>
</evidence>
<comment type="subcellular location">
    <subcellularLocation>
        <location evidence="1 8">Cell membrane</location>
        <topology evidence="1 8">Multi-pass membrane protein</topology>
    </subcellularLocation>
</comment>
<evidence type="ECO:0000256" key="5">
    <source>
        <dbReference type="ARBA" id="ARBA00022692"/>
    </source>
</evidence>
<keyword evidence="10" id="KW-1185">Reference proteome</keyword>
<evidence type="ECO:0000256" key="8">
    <source>
        <dbReference type="RuleBase" id="RU363041"/>
    </source>
</evidence>
<comment type="similarity">
    <text evidence="2 8">Belongs to the 4-toluene sulfonate uptake permease (TSUP) (TC 2.A.102) family.</text>
</comment>
<gene>
    <name evidence="9" type="ORF">GCM10023095_06540</name>
</gene>
<dbReference type="RefSeq" id="WP_345010016.1">
    <property type="nucleotide sequence ID" value="NZ_BAABFC010000003.1"/>
</dbReference>
<evidence type="ECO:0000313" key="9">
    <source>
        <dbReference type="EMBL" id="GAA4494627.1"/>
    </source>
</evidence>
<dbReference type="PANTHER" id="PTHR30269:SF37">
    <property type="entry name" value="MEMBRANE TRANSPORTER PROTEIN"/>
    <property type="match status" value="1"/>
</dbReference>
<keyword evidence="3" id="KW-0813">Transport</keyword>
<evidence type="ECO:0000256" key="4">
    <source>
        <dbReference type="ARBA" id="ARBA00022475"/>
    </source>
</evidence>
<organism evidence="9 10">
    <name type="scientific">Pseudaeromonas paramecii</name>
    <dbReference type="NCBI Taxonomy" id="2138166"/>
    <lineage>
        <taxon>Bacteria</taxon>
        <taxon>Pseudomonadati</taxon>
        <taxon>Pseudomonadota</taxon>
        <taxon>Gammaproteobacteria</taxon>
        <taxon>Aeromonadales</taxon>
        <taxon>Aeromonadaceae</taxon>
        <taxon>Pseudaeromonas</taxon>
    </lineage>
</organism>
<feature type="transmembrane region" description="Helical" evidence="8">
    <location>
        <begin position="91"/>
        <end position="109"/>
    </location>
</feature>
<dbReference type="PANTHER" id="PTHR30269">
    <property type="entry name" value="TRANSMEMBRANE PROTEIN YFCA"/>
    <property type="match status" value="1"/>
</dbReference>
<evidence type="ECO:0000256" key="2">
    <source>
        <dbReference type="ARBA" id="ARBA00009142"/>
    </source>
</evidence>
<proteinExistence type="inferred from homology"/>
<dbReference type="InterPro" id="IPR052017">
    <property type="entry name" value="TSUP"/>
</dbReference>
<dbReference type="Proteomes" id="UP001501321">
    <property type="component" value="Unassembled WGS sequence"/>
</dbReference>
<dbReference type="EMBL" id="BAABFC010000003">
    <property type="protein sequence ID" value="GAA4494627.1"/>
    <property type="molecule type" value="Genomic_DNA"/>
</dbReference>
<feature type="transmembrane region" description="Helical" evidence="8">
    <location>
        <begin position="159"/>
        <end position="179"/>
    </location>
</feature>
<sequence length="234" mass="24368">MVTALCIAGLAGLVRGFAGFGYAVMVVLGLNLLLPAQQALATAILLDLACCVGLLPQALVHCHRPLLGRLLLGMLLALPLGIWAVNWLPAGSMSLLVGGLSLAGGLLLLFQVPLRPLAQRFAVGAGIASGLAMTTASAGGPPLMVYLLNQPIEASAQRATAILFFALCSAATLVGLALSGLLDRQVLTLGAWMLIPSLLGNQLGQSLFRRYPGLDYRRGVAPLLILMSLWVILK</sequence>
<evidence type="ECO:0000313" key="10">
    <source>
        <dbReference type="Proteomes" id="UP001501321"/>
    </source>
</evidence>
<keyword evidence="6 8" id="KW-1133">Transmembrane helix</keyword>
<keyword evidence="5 8" id="KW-0812">Transmembrane</keyword>
<feature type="transmembrane region" description="Helical" evidence="8">
    <location>
        <begin position="39"/>
        <end position="59"/>
    </location>
</feature>
<keyword evidence="7 8" id="KW-0472">Membrane</keyword>
<feature type="transmembrane region" description="Helical" evidence="8">
    <location>
        <begin position="66"/>
        <end position="85"/>
    </location>
</feature>
<dbReference type="Pfam" id="PF01925">
    <property type="entry name" value="TauE"/>
    <property type="match status" value="1"/>
</dbReference>